<dbReference type="PROSITE" id="PS00237">
    <property type="entry name" value="G_PROTEIN_RECEP_F1_1"/>
    <property type="match status" value="1"/>
</dbReference>
<dbReference type="SUPFAM" id="SSF81321">
    <property type="entry name" value="Family A G protein-coupled receptor-like"/>
    <property type="match status" value="1"/>
</dbReference>
<evidence type="ECO:0000313" key="16">
    <source>
        <dbReference type="Ensembl" id="ENSGAGP00000017969.1"/>
    </source>
</evidence>
<keyword evidence="10 14" id="KW-0472">Membrane</keyword>
<protein>
    <recommendedName>
        <fullName evidence="14">Olfactory receptor</fullName>
    </recommendedName>
</protein>
<organism evidence="16 17">
    <name type="scientific">Gopherus agassizii</name>
    <name type="common">Agassiz's desert tortoise</name>
    <dbReference type="NCBI Taxonomy" id="38772"/>
    <lineage>
        <taxon>Eukaryota</taxon>
        <taxon>Metazoa</taxon>
        <taxon>Chordata</taxon>
        <taxon>Craniata</taxon>
        <taxon>Vertebrata</taxon>
        <taxon>Euteleostomi</taxon>
        <taxon>Archelosauria</taxon>
        <taxon>Testudinata</taxon>
        <taxon>Testudines</taxon>
        <taxon>Cryptodira</taxon>
        <taxon>Durocryptodira</taxon>
        <taxon>Testudinoidea</taxon>
        <taxon>Testudinidae</taxon>
        <taxon>Gopherus</taxon>
    </lineage>
</organism>
<keyword evidence="6 13" id="KW-0812">Transmembrane</keyword>
<feature type="transmembrane region" description="Helical" evidence="14">
    <location>
        <begin position="96"/>
        <end position="118"/>
    </location>
</feature>
<feature type="domain" description="G-protein coupled receptors family 1 profile" evidence="15">
    <location>
        <begin position="39"/>
        <end position="288"/>
    </location>
</feature>
<evidence type="ECO:0000256" key="4">
    <source>
        <dbReference type="ARBA" id="ARBA00022475"/>
    </source>
</evidence>
<dbReference type="InterPro" id="IPR000725">
    <property type="entry name" value="Olfact_rcpt"/>
</dbReference>
<dbReference type="STRING" id="38772.ENSGAGP00000017969"/>
<evidence type="ECO:0000256" key="13">
    <source>
        <dbReference type="RuleBase" id="RU000688"/>
    </source>
</evidence>
<evidence type="ECO:0000256" key="10">
    <source>
        <dbReference type="ARBA" id="ARBA00023136"/>
    </source>
</evidence>
<evidence type="ECO:0000256" key="3">
    <source>
        <dbReference type="ARBA" id="ARBA00010663"/>
    </source>
</evidence>
<keyword evidence="12 13" id="KW-0807">Transducer</keyword>
<dbReference type="InterPro" id="IPR000276">
    <property type="entry name" value="GPCR_Rhodpsn"/>
</dbReference>
<evidence type="ECO:0000256" key="14">
    <source>
        <dbReference type="RuleBase" id="RU363047"/>
    </source>
</evidence>
<evidence type="ECO:0000256" key="8">
    <source>
        <dbReference type="ARBA" id="ARBA00022989"/>
    </source>
</evidence>
<keyword evidence="8 14" id="KW-1133">Transmembrane helix</keyword>
<evidence type="ECO:0000259" key="15">
    <source>
        <dbReference type="PROSITE" id="PS50262"/>
    </source>
</evidence>
<keyword evidence="5 14" id="KW-0716">Sensory transduction</keyword>
<keyword evidence="11 13" id="KW-0675">Receptor</keyword>
<dbReference type="PANTHER" id="PTHR26452">
    <property type="entry name" value="OLFACTORY RECEPTOR"/>
    <property type="match status" value="1"/>
</dbReference>
<sequence length="321" mass="36366">MTNQTSVTEFRLLGFSDIRELQILHFLVFLFAYVAAFMGNFLIIVLVTLDHHLHSPMYFFLKNMSFLDLCYISATVPKSMVNAIMQCHSISFHGCFLQLFFFITFGAAELALLTVMAYDRYLAICSPLRYRTVMNSRACVQMAAGSCLSGALYSVLHVGNSFSLPFCGPNFVHQFFCDIPPLLQLSCSDTQPNKVHNIVLALCYGLICFTFIFVSYIHIFNTVVRIPSAEGRYKAFSTCLPHLIVVSLFIGTGFFMYMKPNPRVPSTQDMLAPVLYAVVPPVLNPIIYSLRNKEIKGALRKLLFNLFKVFIWNIPSKPFLT</sequence>
<dbReference type="Proteomes" id="UP000291020">
    <property type="component" value="Unassembled WGS sequence"/>
</dbReference>
<dbReference type="GO" id="GO:0005886">
    <property type="term" value="C:plasma membrane"/>
    <property type="evidence" value="ECO:0007669"/>
    <property type="project" value="UniProtKB-SubCell"/>
</dbReference>
<reference evidence="16" key="3">
    <citation type="submission" date="2025-09" db="UniProtKB">
        <authorList>
            <consortium name="Ensembl"/>
        </authorList>
    </citation>
    <scope>IDENTIFICATION</scope>
</reference>
<evidence type="ECO:0000256" key="7">
    <source>
        <dbReference type="ARBA" id="ARBA00022725"/>
    </source>
</evidence>
<dbReference type="Ensembl" id="ENSGAGT00000020495.1">
    <property type="protein sequence ID" value="ENSGAGP00000017969.1"/>
    <property type="gene ID" value="ENSGAGG00000013321.1"/>
</dbReference>
<feature type="transmembrane region" description="Helical" evidence="14">
    <location>
        <begin position="240"/>
        <end position="258"/>
    </location>
</feature>
<comment type="subcellular location">
    <subcellularLocation>
        <location evidence="2 14">Cell membrane</location>
        <topology evidence="2 14">Multi-pass membrane protein</topology>
    </subcellularLocation>
</comment>
<reference evidence="16" key="2">
    <citation type="submission" date="2025-08" db="UniProtKB">
        <authorList>
            <consortium name="Ensembl"/>
        </authorList>
    </citation>
    <scope>IDENTIFICATION</scope>
</reference>
<dbReference type="InterPro" id="IPR050516">
    <property type="entry name" value="Olfactory_GPCR"/>
</dbReference>
<feature type="transmembrane region" description="Helical" evidence="14">
    <location>
        <begin position="23"/>
        <end position="47"/>
    </location>
</feature>
<dbReference type="PRINTS" id="PR00237">
    <property type="entry name" value="GPCRRHODOPSN"/>
</dbReference>
<keyword evidence="4 14" id="KW-1003">Cell membrane</keyword>
<evidence type="ECO:0000256" key="2">
    <source>
        <dbReference type="ARBA" id="ARBA00004651"/>
    </source>
</evidence>
<dbReference type="Pfam" id="PF13853">
    <property type="entry name" value="7tm_4"/>
    <property type="match status" value="1"/>
</dbReference>
<feature type="transmembrane region" description="Helical" evidence="14">
    <location>
        <begin position="138"/>
        <end position="156"/>
    </location>
</feature>
<evidence type="ECO:0000256" key="12">
    <source>
        <dbReference type="ARBA" id="ARBA00023224"/>
    </source>
</evidence>
<evidence type="ECO:0000313" key="17">
    <source>
        <dbReference type="Proteomes" id="UP000291020"/>
    </source>
</evidence>
<dbReference type="FunFam" id="1.10.1220.70:FF:000001">
    <property type="entry name" value="Olfactory receptor"/>
    <property type="match status" value="1"/>
</dbReference>
<evidence type="ECO:0000256" key="6">
    <source>
        <dbReference type="ARBA" id="ARBA00022692"/>
    </source>
</evidence>
<dbReference type="PRINTS" id="PR00245">
    <property type="entry name" value="OLFACTORYR"/>
</dbReference>
<evidence type="ECO:0000256" key="5">
    <source>
        <dbReference type="ARBA" id="ARBA00022606"/>
    </source>
</evidence>
<dbReference type="PROSITE" id="PS50262">
    <property type="entry name" value="G_PROTEIN_RECEP_F1_2"/>
    <property type="match status" value="1"/>
</dbReference>
<keyword evidence="7 14" id="KW-0552">Olfaction</keyword>
<name>A0A452HSA6_9SAUR</name>
<dbReference type="FunFam" id="1.20.1070.10:FF:000037">
    <property type="entry name" value="Olfactory receptor"/>
    <property type="match status" value="1"/>
</dbReference>
<evidence type="ECO:0000256" key="11">
    <source>
        <dbReference type="ARBA" id="ARBA00023170"/>
    </source>
</evidence>
<accession>A0A452HSA6</accession>
<dbReference type="Gene3D" id="1.20.1070.10">
    <property type="entry name" value="Rhodopsin 7-helix transmembrane proteins"/>
    <property type="match status" value="1"/>
</dbReference>
<dbReference type="CDD" id="cd15227">
    <property type="entry name" value="7tmA_OR14-like"/>
    <property type="match status" value="1"/>
</dbReference>
<proteinExistence type="inferred from homology"/>
<dbReference type="GO" id="GO:0004930">
    <property type="term" value="F:G protein-coupled receptor activity"/>
    <property type="evidence" value="ECO:0007669"/>
    <property type="project" value="UniProtKB-KW"/>
</dbReference>
<keyword evidence="17" id="KW-1185">Reference proteome</keyword>
<dbReference type="InterPro" id="IPR017452">
    <property type="entry name" value="GPCR_Rhodpsn_7TM"/>
</dbReference>
<feature type="transmembrane region" description="Helical" evidence="14">
    <location>
        <begin position="270"/>
        <end position="290"/>
    </location>
</feature>
<dbReference type="GO" id="GO:0004984">
    <property type="term" value="F:olfactory receptor activity"/>
    <property type="evidence" value="ECO:0007669"/>
    <property type="project" value="InterPro"/>
</dbReference>
<evidence type="ECO:0000256" key="9">
    <source>
        <dbReference type="ARBA" id="ARBA00023040"/>
    </source>
</evidence>
<comment type="function">
    <text evidence="1">Odorant receptor.</text>
</comment>
<comment type="similarity">
    <text evidence="3 13">Belongs to the G-protein coupled receptor 1 family.</text>
</comment>
<dbReference type="AlphaFoldDB" id="A0A452HSA6"/>
<keyword evidence="9 13" id="KW-0297">G-protein coupled receptor</keyword>
<reference evidence="17" key="1">
    <citation type="journal article" date="2017" name="PLoS ONE">
        <title>The Agassiz's desert tortoise genome provides a resource for the conservation of a threatened species.</title>
        <authorList>
            <person name="Tollis M."/>
            <person name="DeNardo D.F."/>
            <person name="Cornelius J.A."/>
            <person name="Dolby G.A."/>
            <person name="Edwards T."/>
            <person name="Henen B.T."/>
            <person name="Karl A.E."/>
            <person name="Murphy R.W."/>
            <person name="Kusumi K."/>
        </authorList>
    </citation>
    <scope>NUCLEOTIDE SEQUENCE [LARGE SCALE GENOMIC DNA]</scope>
</reference>
<evidence type="ECO:0000256" key="1">
    <source>
        <dbReference type="ARBA" id="ARBA00002936"/>
    </source>
</evidence>
<feature type="transmembrane region" description="Helical" evidence="14">
    <location>
        <begin position="198"/>
        <end position="219"/>
    </location>
</feature>